<feature type="signal peptide" evidence="9">
    <location>
        <begin position="1"/>
        <end position="20"/>
    </location>
</feature>
<evidence type="ECO:0000256" key="6">
    <source>
        <dbReference type="ARBA" id="ARBA00031445"/>
    </source>
</evidence>
<evidence type="ECO:0000256" key="7">
    <source>
        <dbReference type="ARBA" id="ARBA00049183"/>
    </source>
</evidence>
<name>A0ABU0LDP8_XANAG</name>
<dbReference type="EMBL" id="JAUSVY010000004">
    <property type="protein sequence ID" value="MDQ0505229.1"/>
    <property type="molecule type" value="Genomic_DNA"/>
</dbReference>
<dbReference type="Gene3D" id="3.40.50.11720">
    <property type="entry name" value="3-Deoxy-D-manno-octulosonic-acid transferase, N-terminal domain"/>
    <property type="match status" value="1"/>
</dbReference>
<comment type="catalytic activity">
    <reaction evidence="7 8">
        <text>lipid IVA (E. coli) + CMP-3-deoxy-beta-D-manno-octulosonate = alpha-Kdo-(2-&gt;6)-lipid IVA (E. coli) + CMP + H(+)</text>
        <dbReference type="Rhea" id="RHEA:28066"/>
        <dbReference type="ChEBI" id="CHEBI:15378"/>
        <dbReference type="ChEBI" id="CHEBI:58603"/>
        <dbReference type="ChEBI" id="CHEBI:60364"/>
        <dbReference type="ChEBI" id="CHEBI:60377"/>
        <dbReference type="ChEBI" id="CHEBI:85987"/>
        <dbReference type="EC" id="2.4.99.12"/>
    </reaction>
</comment>
<dbReference type="GO" id="GO:0043842">
    <property type="term" value="F:Kdo transferase activity"/>
    <property type="evidence" value="ECO:0007669"/>
    <property type="project" value="UniProtKB-EC"/>
</dbReference>
<keyword evidence="8" id="KW-0472">Membrane</keyword>
<dbReference type="SUPFAM" id="SSF53756">
    <property type="entry name" value="UDP-Glycosyltransferase/glycogen phosphorylase"/>
    <property type="match status" value="1"/>
</dbReference>
<keyword evidence="8" id="KW-0448">Lipopolysaccharide biosynthesis</keyword>
<evidence type="ECO:0000256" key="9">
    <source>
        <dbReference type="SAM" id="SignalP"/>
    </source>
</evidence>
<keyword evidence="12" id="KW-1185">Reference proteome</keyword>
<comment type="function">
    <text evidence="1 8">Involved in lipopolysaccharide (LPS) biosynthesis. Catalyzes the transfer of 3-deoxy-D-manno-octulosonate (Kdo) residue(s) from CMP-Kdo to lipid IV(A), the tetraacyldisaccharide-1,4'-bisphosphate precursor of lipid A.</text>
</comment>
<keyword evidence="11" id="KW-0328">Glycosyltransferase</keyword>
<evidence type="ECO:0000313" key="11">
    <source>
        <dbReference type="EMBL" id="MDQ0505229.1"/>
    </source>
</evidence>
<comment type="subcellular location">
    <subcellularLocation>
        <location evidence="8">Cell membrane</location>
    </subcellularLocation>
</comment>
<comment type="similarity">
    <text evidence="8">Belongs to the glycosyltransferase group 1 family.</text>
</comment>
<dbReference type="Proteomes" id="UP001241747">
    <property type="component" value="Unassembled WGS sequence"/>
</dbReference>
<dbReference type="RefSeq" id="WP_237344407.1">
    <property type="nucleotide sequence ID" value="NZ_JABWGX010000004.1"/>
</dbReference>
<evidence type="ECO:0000256" key="1">
    <source>
        <dbReference type="ARBA" id="ARBA00003394"/>
    </source>
</evidence>
<comment type="pathway">
    <text evidence="2 8">Bacterial outer membrane biogenesis; LPS core biosynthesis.</text>
</comment>
<dbReference type="PANTHER" id="PTHR42755:SF1">
    <property type="entry name" value="3-DEOXY-D-MANNO-OCTULOSONIC ACID TRANSFERASE, MITOCHONDRIAL-RELATED"/>
    <property type="match status" value="1"/>
</dbReference>
<evidence type="ECO:0000256" key="3">
    <source>
        <dbReference type="ARBA" id="ARBA00012621"/>
    </source>
</evidence>
<dbReference type="Pfam" id="PF04413">
    <property type="entry name" value="Glycos_transf_N"/>
    <property type="match status" value="1"/>
</dbReference>
<keyword evidence="9" id="KW-0732">Signal</keyword>
<keyword evidence="8" id="KW-1003">Cell membrane</keyword>
<keyword evidence="5 8" id="KW-0808">Transferase</keyword>
<evidence type="ECO:0000256" key="8">
    <source>
        <dbReference type="RuleBase" id="RU365103"/>
    </source>
</evidence>
<organism evidence="11 12">
    <name type="scientific">Xanthobacter agilis</name>
    <dbReference type="NCBI Taxonomy" id="47492"/>
    <lineage>
        <taxon>Bacteria</taxon>
        <taxon>Pseudomonadati</taxon>
        <taxon>Pseudomonadota</taxon>
        <taxon>Alphaproteobacteria</taxon>
        <taxon>Hyphomicrobiales</taxon>
        <taxon>Xanthobacteraceae</taxon>
        <taxon>Xanthobacter</taxon>
    </lineage>
</organism>
<dbReference type="InterPro" id="IPR039901">
    <property type="entry name" value="Kdotransferase"/>
</dbReference>
<protein>
    <recommendedName>
        <fullName evidence="4 8">3-deoxy-D-manno-octulosonic acid transferase</fullName>
        <shortName evidence="8">Kdo transferase</shortName>
        <ecNumber evidence="3 8">2.4.99.12</ecNumber>
    </recommendedName>
    <alternativeName>
        <fullName evidence="6 8">Lipid IV(A) 3-deoxy-D-manno-octulosonic acid transferase</fullName>
    </alternativeName>
</protein>
<proteinExistence type="inferred from homology"/>
<evidence type="ECO:0000256" key="2">
    <source>
        <dbReference type="ARBA" id="ARBA00004713"/>
    </source>
</evidence>
<dbReference type="Gene3D" id="3.40.50.2000">
    <property type="entry name" value="Glycogen Phosphorylase B"/>
    <property type="match status" value="1"/>
</dbReference>
<sequence>MKKSRALPVALRLYRGASSAAALLTPAWLSYRVRKGKEDPERLAERRGRASAERPEGPLIWVHGASVGEISCVLPLIENLRGRGYEVLLTSGTLTSSKVAAHRAADGVIHQFCPLDAASFVRRFLDHWRPDLVLLAESELWPNLLTELSRRETPVVLVNGRLSTRSAQRWAKLPASARALLSRVDLCLAQTDEDGQRFRALGSERVEVCGNLKFDVPPPAADPADFAEFTEAIGNRPLLLAASTHPGEDEMVMEAHALLAEQIPDLLTVIAPRHPERGSAIVAKAEAGGWAAAQRGHDELPAPDADFYVADTVGELGLFYRLAPVTFIGGSMVPHGGQNPIEAVKLGSVVLHGPHVENFAEIYTHLDTHYGALPVRDAATLARTAFALMRDPDLRAQAVAQGLKTMEALGGALEHTLRAIEPYLIHIRLQYR</sequence>
<dbReference type="EC" id="2.4.99.12" evidence="3 8"/>
<evidence type="ECO:0000256" key="5">
    <source>
        <dbReference type="ARBA" id="ARBA00022679"/>
    </source>
</evidence>
<feature type="domain" description="3-deoxy-D-manno-octulosonic-acid transferase N-terminal" evidence="10">
    <location>
        <begin position="42"/>
        <end position="216"/>
    </location>
</feature>
<reference evidence="11 12" key="1">
    <citation type="submission" date="2023-07" db="EMBL/GenBank/DDBJ databases">
        <title>Genomic Encyclopedia of Type Strains, Phase IV (KMG-IV): sequencing the most valuable type-strain genomes for metagenomic binning, comparative biology and taxonomic classification.</title>
        <authorList>
            <person name="Goeker M."/>
        </authorList>
    </citation>
    <scope>NUCLEOTIDE SEQUENCE [LARGE SCALE GENOMIC DNA]</scope>
    <source>
        <strain evidence="11 12">DSM 3770</strain>
    </source>
</reference>
<evidence type="ECO:0000313" key="12">
    <source>
        <dbReference type="Proteomes" id="UP001241747"/>
    </source>
</evidence>
<accession>A0ABU0LDP8</accession>
<dbReference type="InterPro" id="IPR038107">
    <property type="entry name" value="Glycos_transf_N_sf"/>
</dbReference>
<feature type="chain" id="PRO_5046039739" description="3-deoxy-D-manno-octulosonic acid transferase" evidence="9">
    <location>
        <begin position="21"/>
        <end position="432"/>
    </location>
</feature>
<dbReference type="InterPro" id="IPR007507">
    <property type="entry name" value="Glycos_transf_N"/>
</dbReference>
<gene>
    <name evidence="11" type="ORF">QOZ94_002025</name>
</gene>
<dbReference type="PANTHER" id="PTHR42755">
    <property type="entry name" value="3-DEOXY-MANNO-OCTULOSONATE CYTIDYLYLTRANSFERASE"/>
    <property type="match status" value="1"/>
</dbReference>
<comment type="caution">
    <text evidence="11">The sequence shown here is derived from an EMBL/GenBank/DDBJ whole genome shotgun (WGS) entry which is preliminary data.</text>
</comment>
<evidence type="ECO:0000259" key="10">
    <source>
        <dbReference type="Pfam" id="PF04413"/>
    </source>
</evidence>
<evidence type="ECO:0000256" key="4">
    <source>
        <dbReference type="ARBA" id="ARBA00019077"/>
    </source>
</evidence>